<reference evidence="2" key="2">
    <citation type="submission" date="2018-05" db="EMBL/GenBank/DDBJ databases">
        <title>OgluRS3 (Oryza glumaepatula Reference Sequence Version 3).</title>
        <authorList>
            <person name="Zhang J."/>
            <person name="Kudrna D."/>
            <person name="Lee S."/>
            <person name="Talag J."/>
            <person name="Welchert J."/>
            <person name="Wing R.A."/>
        </authorList>
    </citation>
    <scope>NUCLEOTIDE SEQUENCE [LARGE SCALE GENOMIC DNA]</scope>
</reference>
<evidence type="ECO:0000256" key="1">
    <source>
        <dbReference type="SAM" id="SignalP"/>
    </source>
</evidence>
<evidence type="ECO:0008006" key="4">
    <source>
        <dbReference type="Google" id="ProtNLM"/>
    </source>
</evidence>
<proteinExistence type="predicted"/>
<organism evidence="2">
    <name type="scientific">Oryza glumipatula</name>
    <dbReference type="NCBI Taxonomy" id="40148"/>
    <lineage>
        <taxon>Eukaryota</taxon>
        <taxon>Viridiplantae</taxon>
        <taxon>Streptophyta</taxon>
        <taxon>Embryophyta</taxon>
        <taxon>Tracheophyta</taxon>
        <taxon>Spermatophyta</taxon>
        <taxon>Magnoliopsida</taxon>
        <taxon>Liliopsida</taxon>
        <taxon>Poales</taxon>
        <taxon>Poaceae</taxon>
        <taxon>BOP clade</taxon>
        <taxon>Oryzoideae</taxon>
        <taxon>Oryzeae</taxon>
        <taxon>Oryzinae</taxon>
        <taxon>Oryza</taxon>
    </lineage>
</organism>
<dbReference type="AlphaFoldDB" id="A0A0D9YMY7"/>
<accession>A0A0D9YMY7</accession>
<sequence>MACKVASIFASILILSVLVMFCDAAGSSCPTVRAPNPTCLSPQICANQCVAAGYLIGFCEFYGSRLGDCVCAKCTNAVQAGRPPTIAPTPAVRRLIL</sequence>
<keyword evidence="1" id="KW-0732">Signal</keyword>
<protein>
    <recommendedName>
        <fullName evidence="4">Knottin scorpion toxin-like domain-containing protein</fullName>
    </recommendedName>
</protein>
<evidence type="ECO:0000313" key="3">
    <source>
        <dbReference type="Proteomes" id="UP000026961"/>
    </source>
</evidence>
<dbReference type="Proteomes" id="UP000026961">
    <property type="component" value="Chromosome 2"/>
</dbReference>
<evidence type="ECO:0000313" key="2">
    <source>
        <dbReference type="EnsemblPlants" id="OGLUM02G05310.1"/>
    </source>
</evidence>
<feature type="signal peptide" evidence="1">
    <location>
        <begin position="1"/>
        <end position="24"/>
    </location>
</feature>
<dbReference type="EnsemblPlants" id="OGLUM02G05310.1">
    <property type="protein sequence ID" value="OGLUM02G05310.1"/>
    <property type="gene ID" value="OGLUM02G05310"/>
</dbReference>
<keyword evidence="3" id="KW-1185">Reference proteome</keyword>
<reference evidence="2" key="1">
    <citation type="submission" date="2015-04" db="UniProtKB">
        <authorList>
            <consortium name="EnsemblPlants"/>
        </authorList>
    </citation>
    <scope>IDENTIFICATION</scope>
</reference>
<feature type="chain" id="PRO_5002351432" description="Knottin scorpion toxin-like domain-containing protein" evidence="1">
    <location>
        <begin position="25"/>
        <end position="97"/>
    </location>
</feature>
<name>A0A0D9YMY7_9ORYZ</name>
<dbReference type="Gramene" id="OGLUM02G05310.1">
    <property type="protein sequence ID" value="OGLUM02G05310.1"/>
    <property type="gene ID" value="OGLUM02G05310"/>
</dbReference>
<dbReference type="HOGENOM" id="CLU_184036_0_0_1"/>